<comment type="caution">
    <text evidence="1">The sequence shown here is derived from an EMBL/GenBank/DDBJ whole genome shotgun (WGS) entry which is preliminary data.</text>
</comment>
<evidence type="ECO:0000313" key="1">
    <source>
        <dbReference type="EMBL" id="MBC8569900.1"/>
    </source>
</evidence>
<sequence>MEKKTIYEIKDTTIEVERVFSEEKRLKDVLIEWLIQEKTPVWRPPF</sequence>
<protein>
    <submittedName>
        <fullName evidence="1">Uncharacterized protein</fullName>
    </submittedName>
</protein>
<proteinExistence type="predicted"/>
<dbReference type="RefSeq" id="WP_262397010.1">
    <property type="nucleotide sequence ID" value="NZ_JACRTC010000002.1"/>
</dbReference>
<keyword evidence="2" id="KW-1185">Reference proteome</keyword>
<gene>
    <name evidence="1" type="ORF">H8709_03550</name>
</gene>
<organism evidence="1 2">
    <name type="scientific">Zongyangia hominis</name>
    <dbReference type="NCBI Taxonomy" id="2763677"/>
    <lineage>
        <taxon>Bacteria</taxon>
        <taxon>Bacillati</taxon>
        <taxon>Bacillota</taxon>
        <taxon>Clostridia</taxon>
        <taxon>Eubacteriales</taxon>
        <taxon>Oscillospiraceae</taxon>
        <taxon>Zongyangia</taxon>
    </lineage>
</organism>
<name>A0A926E8L9_9FIRM</name>
<accession>A0A926E8L9</accession>
<dbReference type="EMBL" id="JACRTC010000002">
    <property type="protein sequence ID" value="MBC8569900.1"/>
    <property type="molecule type" value="Genomic_DNA"/>
</dbReference>
<dbReference type="Proteomes" id="UP000660861">
    <property type="component" value="Unassembled WGS sequence"/>
</dbReference>
<reference evidence="1" key="1">
    <citation type="submission" date="2020-08" db="EMBL/GenBank/DDBJ databases">
        <title>Genome public.</title>
        <authorList>
            <person name="Liu C."/>
            <person name="Sun Q."/>
        </authorList>
    </citation>
    <scope>NUCLEOTIDE SEQUENCE</scope>
    <source>
        <strain evidence="1">NSJ-54</strain>
    </source>
</reference>
<evidence type="ECO:0000313" key="2">
    <source>
        <dbReference type="Proteomes" id="UP000660861"/>
    </source>
</evidence>
<dbReference type="AlphaFoldDB" id="A0A926E8L9"/>